<keyword evidence="4" id="KW-1185">Reference proteome</keyword>
<sequence length="144" mass="16968">MKRREMEKSIRPISLHQAFGSLTNLYSTISLTESNRIVVISTVAQRNGEIYLDLFRFIKHSETQLICTPITLTATIKTRRYRDKLQSKIFRREIHLIALPTSLHAIRNDDIMQYLMPLYIIPYILNSPHHNHMSEAKNMKYKPK</sequence>
<accession>A0A497XYU1</accession>
<dbReference type="EMBL" id="SOPX01000004">
    <property type="protein sequence ID" value="TFB29480.1"/>
    <property type="molecule type" value="Genomic_DNA"/>
</dbReference>
<dbReference type="Proteomes" id="UP000273898">
    <property type="component" value="Unassembled WGS sequence"/>
</dbReference>
<evidence type="ECO:0000313" key="2">
    <source>
        <dbReference type="EMBL" id="TFB29480.1"/>
    </source>
</evidence>
<gene>
    <name evidence="1" type="ORF">BCL90_4311</name>
    <name evidence="2" type="ORF">E3V97_20810</name>
</gene>
<evidence type="ECO:0000313" key="4">
    <source>
        <dbReference type="Proteomes" id="UP000297429"/>
    </source>
</evidence>
<organism evidence="1 3">
    <name type="scientific">Pedobacter alluvionis</name>
    <dbReference type="NCBI Taxonomy" id="475253"/>
    <lineage>
        <taxon>Bacteria</taxon>
        <taxon>Pseudomonadati</taxon>
        <taxon>Bacteroidota</taxon>
        <taxon>Sphingobacteriia</taxon>
        <taxon>Sphingobacteriales</taxon>
        <taxon>Sphingobacteriaceae</taxon>
        <taxon>Pedobacter</taxon>
    </lineage>
</organism>
<protein>
    <submittedName>
        <fullName evidence="1">Uncharacterized protein</fullName>
    </submittedName>
</protein>
<evidence type="ECO:0000313" key="1">
    <source>
        <dbReference type="EMBL" id="RLJ72675.1"/>
    </source>
</evidence>
<dbReference type="AlphaFoldDB" id="A0A497XYU1"/>
<comment type="caution">
    <text evidence="1">The sequence shown here is derived from an EMBL/GenBank/DDBJ whole genome shotgun (WGS) entry which is preliminary data.</text>
</comment>
<evidence type="ECO:0000313" key="3">
    <source>
        <dbReference type="Proteomes" id="UP000273898"/>
    </source>
</evidence>
<reference evidence="1 3" key="1">
    <citation type="submission" date="2018-10" db="EMBL/GenBank/DDBJ databases">
        <title>Genomic Encyclopedia of Archaeal and Bacterial Type Strains, Phase II (KMG-II): from individual species to whole genera.</title>
        <authorList>
            <person name="Goeker M."/>
        </authorList>
    </citation>
    <scope>NUCLEOTIDE SEQUENCE [LARGE SCALE GENOMIC DNA]</scope>
    <source>
        <strain evidence="1 3">DSM 19624</strain>
    </source>
</reference>
<dbReference type="RefSeq" id="WP_147438323.1">
    <property type="nucleotide sequence ID" value="NZ_SOPX01000004.1"/>
</dbReference>
<reference evidence="2 4" key="2">
    <citation type="submission" date="2019-03" db="EMBL/GenBank/DDBJ databases">
        <authorList>
            <person name="He R.-H."/>
        </authorList>
    </citation>
    <scope>NUCLEOTIDE SEQUENCE [LARGE SCALE GENOMIC DNA]</scope>
    <source>
        <strain evidence="2 4">DSM 19624</strain>
    </source>
</reference>
<name>A0A497XYU1_9SPHI</name>
<dbReference type="Proteomes" id="UP000297429">
    <property type="component" value="Unassembled WGS sequence"/>
</dbReference>
<dbReference type="EMBL" id="RCCK01000014">
    <property type="protein sequence ID" value="RLJ72675.1"/>
    <property type="molecule type" value="Genomic_DNA"/>
</dbReference>
<proteinExistence type="predicted"/>